<name>A0A6G9Y0P6_NOCBR</name>
<organism evidence="1 2">
    <name type="scientific">Nocardia brasiliensis</name>
    <dbReference type="NCBI Taxonomy" id="37326"/>
    <lineage>
        <taxon>Bacteria</taxon>
        <taxon>Bacillati</taxon>
        <taxon>Actinomycetota</taxon>
        <taxon>Actinomycetes</taxon>
        <taxon>Mycobacteriales</taxon>
        <taxon>Nocardiaceae</taxon>
        <taxon>Nocardia</taxon>
    </lineage>
</organism>
<dbReference type="Proteomes" id="UP000501705">
    <property type="component" value="Chromosome"/>
</dbReference>
<evidence type="ECO:0000313" key="2">
    <source>
        <dbReference type="Proteomes" id="UP000501705"/>
    </source>
</evidence>
<sequence length="175" mass="19608">MTGKPSLDPWEYASDIVRGYCGIAFHHVANDTKILDPRPDGTVQLPQTPVTAVTSALGWMPGPTGVWDWQPLTYRWIPRGLLYNATAETGRLRVPEPSWPWVPGGLKIIYSHGFEVIPEDIQGVVTRLAAQISANPRWVQRRKVGDVETAYWQSAEPIRDSDKTILDRYAAQEVS</sequence>
<accession>A0A6G9Y0P6</accession>
<gene>
    <name evidence="1" type="ORF">F5X71_34620</name>
</gene>
<dbReference type="AlphaFoldDB" id="A0A6G9Y0P6"/>
<protein>
    <submittedName>
        <fullName evidence="1">Uncharacterized protein</fullName>
    </submittedName>
</protein>
<proteinExistence type="predicted"/>
<reference evidence="1 2" key="1">
    <citation type="journal article" date="2019" name="ACS Chem. Biol.">
        <title>Identification and Mobilization of a Cryptic Antibiotic Biosynthesis Gene Locus from a Human-Pathogenic Nocardia Isolate.</title>
        <authorList>
            <person name="Herisse M."/>
            <person name="Ishida K."/>
            <person name="Porter J.L."/>
            <person name="Howden B."/>
            <person name="Hertweck C."/>
            <person name="Stinear T.P."/>
            <person name="Pidot S.J."/>
        </authorList>
    </citation>
    <scope>NUCLEOTIDE SEQUENCE [LARGE SCALE GENOMIC DNA]</scope>
    <source>
        <strain evidence="1 2">AUSMDU00024985</strain>
    </source>
</reference>
<evidence type="ECO:0000313" key="1">
    <source>
        <dbReference type="EMBL" id="QIS06761.1"/>
    </source>
</evidence>
<dbReference type="EMBL" id="CP046171">
    <property type="protein sequence ID" value="QIS06761.1"/>
    <property type="molecule type" value="Genomic_DNA"/>
</dbReference>